<accession>A0A2N1PUR3</accession>
<name>A0A2N1PUR3_9BACT</name>
<reference evidence="1 2" key="1">
    <citation type="journal article" date="2017" name="ISME J.">
        <title>Potential for microbial H2 and metal transformations associated with novel bacteria and archaea in deep terrestrial subsurface sediments.</title>
        <authorList>
            <person name="Hernsdorf A.W."/>
            <person name="Amano Y."/>
            <person name="Miyakawa K."/>
            <person name="Ise K."/>
            <person name="Suzuki Y."/>
            <person name="Anantharaman K."/>
            <person name="Probst A."/>
            <person name="Burstein D."/>
            <person name="Thomas B.C."/>
            <person name="Banfield J.F."/>
        </authorList>
    </citation>
    <scope>NUCLEOTIDE SEQUENCE [LARGE SCALE GENOMIC DNA]</scope>
    <source>
        <strain evidence="1">HGW-Wallbacteria-1</strain>
    </source>
</reference>
<dbReference type="AlphaFoldDB" id="A0A2N1PUR3"/>
<sequence>MRYRKLISVLFAVTIIFSGFQPQSSAESEGGLIVRFAPKPGSIAVYRLSLRGVTTTAIGDMDQKIDVDTEMYISQACEKVADNRITLVTSIDSGKSNVNGDVTVPETVGARYQVVMEPSGKILESSQSIGGETTQMQIVFPDKPLRVGDSWEQIIPIQNGKLNLRATYALEGFDVVKGQKCAKISSKVVSLDGGKPGDRTYMGMKATGVIHFSLDEGIILKNVVTSFMDVKMVSTFGTEEQQILTKMFMTMTMELQN</sequence>
<evidence type="ECO:0000313" key="2">
    <source>
        <dbReference type="Proteomes" id="UP000233256"/>
    </source>
</evidence>
<proteinExistence type="predicted"/>
<dbReference type="Proteomes" id="UP000233256">
    <property type="component" value="Unassembled WGS sequence"/>
</dbReference>
<dbReference type="EMBL" id="PGXC01000001">
    <property type="protein sequence ID" value="PKK92080.1"/>
    <property type="molecule type" value="Genomic_DNA"/>
</dbReference>
<comment type="caution">
    <text evidence="1">The sequence shown here is derived from an EMBL/GenBank/DDBJ whole genome shotgun (WGS) entry which is preliminary data.</text>
</comment>
<evidence type="ECO:0000313" key="1">
    <source>
        <dbReference type="EMBL" id="PKK92080.1"/>
    </source>
</evidence>
<protein>
    <submittedName>
        <fullName evidence="1">Uncharacterized protein</fullName>
    </submittedName>
</protein>
<organism evidence="1 2">
    <name type="scientific">Candidatus Wallbacteria bacterium HGW-Wallbacteria-1</name>
    <dbReference type="NCBI Taxonomy" id="2013854"/>
    <lineage>
        <taxon>Bacteria</taxon>
        <taxon>Candidatus Walliibacteriota</taxon>
    </lineage>
</organism>
<gene>
    <name evidence="1" type="ORF">CVV64_01290</name>
</gene>